<keyword evidence="2" id="KW-1133">Transmembrane helix</keyword>
<keyword evidence="2" id="KW-0472">Membrane</keyword>
<feature type="compositionally biased region" description="Polar residues" evidence="1">
    <location>
        <begin position="189"/>
        <end position="204"/>
    </location>
</feature>
<accession>A0A0A9ZBJ2</accession>
<feature type="transmembrane region" description="Helical" evidence="2">
    <location>
        <begin position="296"/>
        <end position="320"/>
    </location>
</feature>
<dbReference type="EMBL" id="GBHO01004439">
    <property type="protein sequence ID" value="JAG39165.1"/>
    <property type="molecule type" value="Transcribed_RNA"/>
</dbReference>
<feature type="transmembrane region" description="Helical" evidence="2">
    <location>
        <begin position="332"/>
        <end position="350"/>
    </location>
</feature>
<dbReference type="EMBL" id="GBRD01012353">
    <property type="protein sequence ID" value="JAG53471.1"/>
    <property type="molecule type" value="Transcribed_RNA"/>
</dbReference>
<feature type="region of interest" description="Disordered" evidence="1">
    <location>
        <begin position="40"/>
        <end position="206"/>
    </location>
</feature>
<keyword evidence="2" id="KW-0812">Transmembrane</keyword>
<feature type="compositionally biased region" description="Basic residues" evidence="1">
    <location>
        <begin position="112"/>
        <end position="122"/>
    </location>
</feature>
<sequence>MSEVDGWSDSQIREKFEELGCPAPPITATTKKIMIKRLKTLMDRKGNPITKPHEEPEPEDEDEPDALPLPPTRIPRRLGRSALAAMNQTNQSMNPLDSISPILNGGGVLNKTRSKSPGRKSFGRMEPSPVPPPSPPRASPSRQSQTETRSKSPGRKSLGRASDFMTPEANEEIQRPARKVTPSRRAQETESFSNQRGVSPSRLSSAERIIQEARESAAREAVANEAFRSRLLDSPSLNFESNYMKRLSTPIRKNIHSTDNDEVLSDDEDSLTSPVRVVRGNKPSGYEVRSGKVERVFPVAIFFAFLIPFTILIGFFAMFYGAPQANVTNTNWSFQFVLILIQISLVEIALRKMIVPLLNLFSKPSAKL</sequence>
<dbReference type="Gene3D" id="1.10.720.40">
    <property type="match status" value="1"/>
</dbReference>
<reference evidence="4" key="1">
    <citation type="journal article" date="2014" name="PLoS ONE">
        <title>Transcriptome-Based Identification of ABC Transporters in the Western Tarnished Plant Bug Lygus hesperus.</title>
        <authorList>
            <person name="Hull J.J."/>
            <person name="Chaney K."/>
            <person name="Geib S.M."/>
            <person name="Fabrick J.A."/>
            <person name="Brent C.S."/>
            <person name="Walsh D."/>
            <person name="Lavine L.C."/>
        </authorList>
    </citation>
    <scope>NUCLEOTIDE SEQUENCE</scope>
</reference>
<reference evidence="4" key="2">
    <citation type="submission" date="2014-07" db="EMBL/GenBank/DDBJ databases">
        <authorList>
            <person name="Hull J."/>
        </authorList>
    </citation>
    <scope>NUCLEOTIDE SEQUENCE</scope>
</reference>
<dbReference type="SUPFAM" id="SSF63451">
    <property type="entry name" value="LEM domain"/>
    <property type="match status" value="1"/>
</dbReference>
<dbReference type="InterPro" id="IPR003887">
    <property type="entry name" value="LEM_dom"/>
</dbReference>
<reference evidence="5" key="3">
    <citation type="submission" date="2014-09" db="EMBL/GenBank/DDBJ databases">
        <authorList>
            <person name="Magalhaes I.L.F."/>
            <person name="Oliveira U."/>
            <person name="Santos F.R."/>
            <person name="Vidigal T.H.D.A."/>
            <person name="Brescovit A.D."/>
            <person name="Santos A.J."/>
        </authorList>
    </citation>
    <scope>NUCLEOTIDE SEQUENCE</scope>
</reference>
<dbReference type="Pfam" id="PF03020">
    <property type="entry name" value="LEM"/>
    <property type="match status" value="1"/>
</dbReference>
<gene>
    <name evidence="4" type="primary">Ote</name>
    <name evidence="4" type="ORF">CM83_65238</name>
</gene>
<evidence type="ECO:0000313" key="5">
    <source>
        <dbReference type="EMBL" id="JAG53471.1"/>
    </source>
</evidence>
<evidence type="ECO:0000256" key="2">
    <source>
        <dbReference type="SAM" id="Phobius"/>
    </source>
</evidence>
<feature type="compositionally biased region" description="Pro residues" evidence="1">
    <location>
        <begin position="128"/>
        <end position="138"/>
    </location>
</feature>
<dbReference type="InterPro" id="IPR011015">
    <property type="entry name" value="LEM/LEM-like_dom_sf"/>
</dbReference>
<evidence type="ECO:0000313" key="4">
    <source>
        <dbReference type="EMBL" id="JAG39165.1"/>
    </source>
</evidence>
<feature type="compositionally biased region" description="Acidic residues" evidence="1">
    <location>
        <begin position="56"/>
        <end position="65"/>
    </location>
</feature>
<feature type="domain" description="LEM" evidence="3">
    <location>
        <begin position="1"/>
        <end position="45"/>
    </location>
</feature>
<dbReference type="AlphaFoldDB" id="A0A0A9ZBJ2"/>
<organism evidence="4">
    <name type="scientific">Lygus hesperus</name>
    <name type="common">Western plant bug</name>
    <dbReference type="NCBI Taxonomy" id="30085"/>
    <lineage>
        <taxon>Eukaryota</taxon>
        <taxon>Metazoa</taxon>
        <taxon>Ecdysozoa</taxon>
        <taxon>Arthropoda</taxon>
        <taxon>Hexapoda</taxon>
        <taxon>Insecta</taxon>
        <taxon>Pterygota</taxon>
        <taxon>Neoptera</taxon>
        <taxon>Paraneoptera</taxon>
        <taxon>Hemiptera</taxon>
        <taxon>Heteroptera</taxon>
        <taxon>Panheteroptera</taxon>
        <taxon>Cimicomorpha</taxon>
        <taxon>Miridae</taxon>
        <taxon>Mirini</taxon>
        <taxon>Lygus</taxon>
    </lineage>
</organism>
<proteinExistence type="predicted"/>
<evidence type="ECO:0000256" key="1">
    <source>
        <dbReference type="SAM" id="MobiDB-lite"/>
    </source>
</evidence>
<evidence type="ECO:0000259" key="3">
    <source>
        <dbReference type="PROSITE" id="PS50954"/>
    </source>
</evidence>
<protein>
    <submittedName>
        <fullName evidence="4">Otefin</fullName>
    </submittedName>
</protein>
<dbReference type="PROSITE" id="PS50954">
    <property type="entry name" value="LEM"/>
    <property type="match status" value="1"/>
</dbReference>
<feature type="compositionally biased region" description="Basic and acidic residues" evidence="1">
    <location>
        <begin position="40"/>
        <end position="55"/>
    </location>
</feature>
<name>A0A0A9ZBJ2_LYGHE</name>
<feature type="compositionally biased region" description="Polar residues" evidence="1">
    <location>
        <begin position="86"/>
        <end position="97"/>
    </location>
</feature>
<dbReference type="CDD" id="cd12934">
    <property type="entry name" value="LEM"/>
    <property type="match status" value="1"/>
</dbReference>
<dbReference type="SMART" id="SM00540">
    <property type="entry name" value="LEM"/>
    <property type="match status" value="1"/>
</dbReference>